<dbReference type="RefSeq" id="WP_206104219.1">
    <property type="nucleotide sequence ID" value="NZ_CP070969.1"/>
</dbReference>
<dbReference type="Proteomes" id="UP000663452">
    <property type="component" value="Chromosome"/>
</dbReference>
<protein>
    <submittedName>
        <fullName evidence="2">Uncharacterized protein</fullName>
    </submittedName>
</protein>
<evidence type="ECO:0000256" key="1">
    <source>
        <dbReference type="SAM" id="Phobius"/>
    </source>
</evidence>
<dbReference type="Pfam" id="PF22268">
    <property type="entry name" value="DUF6954"/>
    <property type="match status" value="1"/>
</dbReference>
<keyword evidence="1" id="KW-0812">Transmembrane</keyword>
<keyword evidence="3" id="KW-1185">Reference proteome</keyword>
<evidence type="ECO:0000313" key="3">
    <source>
        <dbReference type="Proteomes" id="UP000663452"/>
    </source>
</evidence>
<gene>
    <name evidence="2" type="ORF">JRJ22_09425</name>
</gene>
<dbReference type="InterPro" id="IPR054229">
    <property type="entry name" value="DUF6954"/>
</dbReference>
<keyword evidence="1" id="KW-0472">Membrane</keyword>
<proteinExistence type="predicted"/>
<keyword evidence="1" id="KW-1133">Transmembrane helix</keyword>
<accession>A0ABX7LHB9</accession>
<reference evidence="2 3" key="1">
    <citation type="submission" date="2021-02" db="EMBL/GenBank/DDBJ databases">
        <title>Paenibacillus tianjinensis sp. nov.</title>
        <authorList>
            <person name="Liu H."/>
        </authorList>
    </citation>
    <scope>NUCLEOTIDE SEQUENCE [LARGE SCALE GENOMIC DNA]</scope>
    <source>
        <strain evidence="2 3">TB2019</strain>
    </source>
</reference>
<feature type="transmembrane region" description="Helical" evidence="1">
    <location>
        <begin position="36"/>
        <end position="56"/>
    </location>
</feature>
<organism evidence="2 3">
    <name type="scientific">Paenibacillus tianjinensis</name>
    <dbReference type="NCBI Taxonomy" id="2810347"/>
    <lineage>
        <taxon>Bacteria</taxon>
        <taxon>Bacillati</taxon>
        <taxon>Bacillota</taxon>
        <taxon>Bacilli</taxon>
        <taxon>Bacillales</taxon>
        <taxon>Paenibacillaceae</taxon>
        <taxon>Paenibacillus</taxon>
    </lineage>
</organism>
<name>A0ABX7LHB9_9BACL</name>
<dbReference type="EMBL" id="CP070969">
    <property type="protein sequence ID" value="QSF46758.1"/>
    <property type="molecule type" value="Genomic_DNA"/>
</dbReference>
<sequence length="62" mass="7252">MKWILYILFALLYLIVTFFGLGPVLFADGSTAERMVTLVVVLLVYVLITLWLRSVLKRLRHR</sequence>
<evidence type="ECO:0000313" key="2">
    <source>
        <dbReference type="EMBL" id="QSF46758.1"/>
    </source>
</evidence>